<dbReference type="NCBIfam" id="TIGR01683">
    <property type="entry name" value="thiS"/>
    <property type="match status" value="1"/>
</dbReference>
<dbReference type="InterPro" id="IPR012675">
    <property type="entry name" value="Beta-grasp_dom_sf"/>
</dbReference>
<keyword evidence="2" id="KW-1185">Reference proteome</keyword>
<dbReference type="Pfam" id="PF02597">
    <property type="entry name" value="ThiS"/>
    <property type="match status" value="1"/>
</dbReference>
<dbReference type="InterPro" id="IPR003749">
    <property type="entry name" value="ThiS/MoaD-like"/>
</dbReference>
<dbReference type="Proteomes" id="UP001235030">
    <property type="component" value="Chromosome"/>
</dbReference>
<sequence>MKVNGKVVEFQNNKTVLDLLNDYNLNKDRVAVEINLEIVENDKYETYVLKEHDAIEIISFIGGG</sequence>
<dbReference type="InterPro" id="IPR016155">
    <property type="entry name" value="Mopterin_synth/thiamin_S_b"/>
</dbReference>
<gene>
    <name evidence="1" type="ORF">TEMA_38660</name>
</gene>
<name>A0ABY9Q6Z3_9FIRM</name>
<organism evidence="1 2">
    <name type="scientific">Terrisporobacter mayombei</name>
    <dbReference type="NCBI Taxonomy" id="1541"/>
    <lineage>
        <taxon>Bacteria</taxon>
        <taxon>Bacillati</taxon>
        <taxon>Bacillota</taxon>
        <taxon>Clostridia</taxon>
        <taxon>Peptostreptococcales</taxon>
        <taxon>Peptostreptococcaceae</taxon>
        <taxon>Terrisporobacter</taxon>
    </lineage>
</organism>
<dbReference type="EMBL" id="CP101637">
    <property type="protein sequence ID" value="WMT83354.1"/>
    <property type="molecule type" value="Genomic_DNA"/>
</dbReference>
<protein>
    <recommendedName>
        <fullName evidence="3">Thiamine biosynthesis protein ThiS</fullName>
    </recommendedName>
</protein>
<evidence type="ECO:0008006" key="3">
    <source>
        <dbReference type="Google" id="ProtNLM"/>
    </source>
</evidence>
<dbReference type="RefSeq" id="WP_228106084.1">
    <property type="nucleotide sequence ID" value="NZ_CP101637.1"/>
</dbReference>
<dbReference type="SUPFAM" id="SSF54285">
    <property type="entry name" value="MoaD/ThiS"/>
    <property type="match status" value="1"/>
</dbReference>
<proteinExistence type="predicted"/>
<dbReference type="Gene3D" id="3.10.20.30">
    <property type="match status" value="1"/>
</dbReference>
<dbReference type="PANTHER" id="PTHR34472:SF1">
    <property type="entry name" value="SULFUR CARRIER PROTEIN THIS"/>
    <property type="match status" value="1"/>
</dbReference>
<accession>A0ABY9Q6Z3</accession>
<dbReference type="InterPro" id="IPR010035">
    <property type="entry name" value="Thi_S"/>
</dbReference>
<evidence type="ECO:0000313" key="2">
    <source>
        <dbReference type="Proteomes" id="UP001235030"/>
    </source>
</evidence>
<dbReference type="CDD" id="cd00565">
    <property type="entry name" value="Ubl_ThiS"/>
    <property type="match status" value="1"/>
</dbReference>
<reference evidence="1 2" key="1">
    <citation type="submission" date="2022-07" db="EMBL/GenBank/DDBJ databases">
        <title>Genome sequence of Terrisporobacter mayombei DSM6539.</title>
        <authorList>
            <person name="Boeer T."/>
            <person name="Bengelsdorf F.R."/>
            <person name="Daniel R."/>
            <person name="Poehlein A."/>
        </authorList>
    </citation>
    <scope>NUCLEOTIDE SEQUENCE [LARGE SCALE GENOMIC DNA]</scope>
    <source>
        <strain evidence="1 2">DSM 6539</strain>
    </source>
</reference>
<evidence type="ECO:0000313" key="1">
    <source>
        <dbReference type="EMBL" id="WMT83354.1"/>
    </source>
</evidence>
<dbReference type="PANTHER" id="PTHR34472">
    <property type="entry name" value="SULFUR CARRIER PROTEIN THIS"/>
    <property type="match status" value="1"/>
</dbReference>